<dbReference type="Gene3D" id="1.10.150.170">
    <property type="entry name" value="Putative methyltransferase TM0872, insert domain"/>
    <property type="match status" value="1"/>
</dbReference>
<reference evidence="5" key="1">
    <citation type="journal article" date="2015" name="Nature">
        <title>Complex archaea that bridge the gap between prokaryotes and eukaryotes.</title>
        <authorList>
            <person name="Spang A."/>
            <person name="Saw J.H."/>
            <person name="Jorgensen S.L."/>
            <person name="Zaremba-Niedzwiedzka K."/>
            <person name="Martijn J."/>
            <person name="Lind A.E."/>
            <person name="van Eijk R."/>
            <person name="Schleper C."/>
            <person name="Guy L."/>
            <person name="Ettema T.J."/>
        </authorList>
    </citation>
    <scope>NUCLEOTIDE SEQUENCE</scope>
</reference>
<dbReference type="PANTHER" id="PTHR11265">
    <property type="entry name" value="S-ADENOSYL-METHYLTRANSFERASE MRAW"/>
    <property type="match status" value="1"/>
</dbReference>
<keyword evidence="3" id="KW-0808">Transferase</keyword>
<dbReference type="GO" id="GO:0070475">
    <property type="term" value="P:rRNA base methylation"/>
    <property type="evidence" value="ECO:0007669"/>
    <property type="project" value="TreeGrafter"/>
</dbReference>
<comment type="caution">
    <text evidence="5">The sequence shown here is derived from an EMBL/GenBank/DDBJ whole genome shotgun (WGS) entry which is preliminary data.</text>
</comment>
<dbReference type="AlphaFoldDB" id="A0A0F9P0J8"/>
<dbReference type="Gene3D" id="3.40.50.150">
    <property type="entry name" value="Vaccinia Virus protein VP39"/>
    <property type="match status" value="1"/>
</dbReference>
<evidence type="ECO:0000256" key="1">
    <source>
        <dbReference type="ARBA" id="ARBA00010396"/>
    </source>
</evidence>
<dbReference type="NCBIfam" id="TIGR00006">
    <property type="entry name" value="16S rRNA (cytosine(1402)-N(4))-methyltransferase RsmH"/>
    <property type="match status" value="1"/>
</dbReference>
<dbReference type="InterPro" id="IPR029063">
    <property type="entry name" value="SAM-dependent_MTases_sf"/>
</dbReference>
<dbReference type="Pfam" id="PF01795">
    <property type="entry name" value="Methyltransf_5"/>
    <property type="match status" value="1"/>
</dbReference>
<dbReference type="GO" id="GO:0005737">
    <property type="term" value="C:cytoplasm"/>
    <property type="evidence" value="ECO:0007669"/>
    <property type="project" value="TreeGrafter"/>
</dbReference>
<dbReference type="EMBL" id="LAZR01007160">
    <property type="protein sequence ID" value="KKM87047.1"/>
    <property type="molecule type" value="Genomic_DNA"/>
</dbReference>
<name>A0A0F9P0J8_9ZZZZ</name>
<evidence type="ECO:0000256" key="2">
    <source>
        <dbReference type="ARBA" id="ARBA00022603"/>
    </source>
</evidence>
<dbReference type="SUPFAM" id="SSF53335">
    <property type="entry name" value="S-adenosyl-L-methionine-dependent methyltransferases"/>
    <property type="match status" value="1"/>
</dbReference>
<sequence length="301" mass="32536">MVAEVLRYLSVQPGGRFVDCTVGGGGHSLAILEAAAPGGLLLGIDADADALEIARARLQPHTDSVLLSQANFRDLAAVCRKANFIPVHGVLFDLGASSYQLSAEGRGFSFQAEAPLDMRFGESQTVTAHEIVNTYSERDLADLIWRYGEEPASRRIARAIVRARPLATTSELAAVISRAAAGARRRIHPATRTFQALRIAVNDELNALTSALGQAVDVLGRGGRLVVIAFHSLEDRIVKQFIRRESRDCICPPEAPACTCGHRARLRLVTKGAARPSQEEVAVNRRSRSARLRAAEKLQEG</sequence>
<accession>A0A0F9P0J8</accession>
<dbReference type="PANTHER" id="PTHR11265:SF0">
    <property type="entry name" value="12S RRNA N4-METHYLCYTIDINE METHYLTRANSFERASE"/>
    <property type="match status" value="1"/>
</dbReference>
<dbReference type="HAMAP" id="MF_01007">
    <property type="entry name" value="16SrRNA_methyltr_H"/>
    <property type="match status" value="1"/>
</dbReference>
<organism evidence="5">
    <name type="scientific">marine sediment metagenome</name>
    <dbReference type="NCBI Taxonomy" id="412755"/>
    <lineage>
        <taxon>unclassified sequences</taxon>
        <taxon>metagenomes</taxon>
        <taxon>ecological metagenomes</taxon>
    </lineage>
</organism>
<dbReference type="PIRSF" id="PIRSF004486">
    <property type="entry name" value="MraW"/>
    <property type="match status" value="1"/>
</dbReference>
<dbReference type="InterPro" id="IPR023397">
    <property type="entry name" value="SAM-dep_MeTrfase_MraW_recog"/>
</dbReference>
<dbReference type="SUPFAM" id="SSF81799">
    <property type="entry name" value="Putative methyltransferase TM0872, insert domain"/>
    <property type="match status" value="1"/>
</dbReference>
<proteinExistence type="inferred from homology"/>
<keyword evidence="2" id="KW-0489">Methyltransferase</keyword>
<dbReference type="GO" id="GO:0071424">
    <property type="term" value="F:rRNA (cytosine-N4-)-methyltransferase activity"/>
    <property type="evidence" value="ECO:0007669"/>
    <property type="project" value="TreeGrafter"/>
</dbReference>
<evidence type="ECO:0000256" key="4">
    <source>
        <dbReference type="ARBA" id="ARBA00022691"/>
    </source>
</evidence>
<protein>
    <submittedName>
        <fullName evidence="5">Uncharacterized protein</fullName>
    </submittedName>
</protein>
<gene>
    <name evidence="5" type="ORF">LCGC14_1272840</name>
</gene>
<dbReference type="InterPro" id="IPR002903">
    <property type="entry name" value="RsmH"/>
</dbReference>
<evidence type="ECO:0000256" key="3">
    <source>
        <dbReference type="ARBA" id="ARBA00022679"/>
    </source>
</evidence>
<evidence type="ECO:0000313" key="5">
    <source>
        <dbReference type="EMBL" id="KKM87047.1"/>
    </source>
</evidence>
<comment type="similarity">
    <text evidence="1">Belongs to the methyltransferase superfamily. RsmH family.</text>
</comment>
<keyword evidence="4" id="KW-0949">S-adenosyl-L-methionine</keyword>